<proteinExistence type="predicted"/>
<evidence type="ECO:0000256" key="1">
    <source>
        <dbReference type="SAM" id="Phobius"/>
    </source>
</evidence>
<feature type="transmembrane region" description="Helical" evidence="1">
    <location>
        <begin position="324"/>
        <end position="350"/>
    </location>
</feature>
<organism evidence="2 3">
    <name type="scientific">Vibrio breoganii</name>
    <dbReference type="NCBI Taxonomy" id="553239"/>
    <lineage>
        <taxon>Bacteria</taxon>
        <taxon>Pseudomonadati</taxon>
        <taxon>Pseudomonadota</taxon>
        <taxon>Gammaproteobacteria</taxon>
        <taxon>Vibrionales</taxon>
        <taxon>Vibrionaceae</taxon>
        <taxon>Vibrio</taxon>
    </lineage>
</organism>
<dbReference type="AlphaFoldDB" id="A0AAN0XYD5"/>
<sequence length="404" mass="46758">MKNKEKIAIALLVINMFIISSPIIKHFLSSYNTIFIANLLLSLLLLSWNHKFNKLNLTVLCFSILSMISFIGLSVFWEEWNLLHYPKYFILGLIAVSFLNEIQERYLAEIATKIIILNLIFCIIGFFYYSIGGQSIYDFEIAGGRKLYLYLTTFNITNYSSFIRPSGIYDEPGALSFYCCFIVYLRERFLMKRSVSLIVLVLGLISLSLAHVLFFILVLISFYFKRSMKFNKKQLRITIFVMLAVLLLVPLMGSELENAINFLFNRTTSGLTNDGRYSIMLRTIETIRSENISLLLFGVNPDCLINYHNCISTYGKVGENPLTMILFSGLFGSWSFYLVIVWSLILAIIFPSKHVITFSMLLLFLQRPYQYEMTYSLIFSIIVINLIKDSLFNNYSHNTILKRT</sequence>
<dbReference type="RefSeq" id="WP_065210831.1">
    <property type="nucleotide sequence ID" value="NZ_CP016178.1"/>
</dbReference>
<feature type="transmembrane region" description="Helical" evidence="1">
    <location>
        <begin position="83"/>
        <end position="102"/>
    </location>
</feature>
<reference evidence="2 3" key="1">
    <citation type="submission" date="2016-06" db="EMBL/GenBank/DDBJ databases">
        <title>Adaptive Radiation by Waves of Gene Transfer Leads to Fine-Scale Resource Partitioning in Marine Microbes.</title>
        <authorList>
            <person name="Hehemann J.-H."/>
            <person name="Arevalo P."/>
            <person name="Datta M.S."/>
            <person name="Yu X."/>
            <person name="Corzett C."/>
            <person name="Henschel A."/>
            <person name="Preheim S.P."/>
            <person name="Timberlake S."/>
            <person name="Alm E.J."/>
            <person name="Polz M.F."/>
        </authorList>
    </citation>
    <scope>NUCLEOTIDE SEQUENCE [LARGE SCALE GENOMIC DNA]</scope>
    <source>
        <strain evidence="2 3">FF50</strain>
    </source>
</reference>
<name>A0AAN0XYD5_9VIBR</name>
<evidence type="ECO:0008006" key="4">
    <source>
        <dbReference type="Google" id="ProtNLM"/>
    </source>
</evidence>
<feature type="transmembrane region" description="Helical" evidence="1">
    <location>
        <begin position="30"/>
        <end position="48"/>
    </location>
</feature>
<evidence type="ECO:0000313" key="3">
    <source>
        <dbReference type="Proteomes" id="UP000092018"/>
    </source>
</evidence>
<gene>
    <name evidence="2" type="ORF">A6E01_17255</name>
</gene>
<keyword evidence="1" id="KW-0812">Transmembrane</keyword>
<feature type="transmembrane region" description="Helical" evidence="1">
    <location>
        <begin position="55"/>
        <end position="77"/>
    </location>
</feature>
<feature type="transmembrane region" description="Helical" evidence="1">
    <location>
        <begin position="235"/>
        <end position="253"/>
    </location>
</feature>
<dbReference type="Proteomes" id="UP000092018">
    <property type="component" value="Chromosome 2"/>
</dbReference>
<feature type="transmembrane region" description="Helical" evidence="1">
    <location>
        <begin position="7"/>
        <end position="24"/>
    </location>
</feature>
<protein>
    <recommendedName>
        <fullName evidence="4">O-antigen ligase domain-containing protein</fullName>
    </recommendedName>
</protein>
<keyword evidence="1" id="KW-1133">Transmembrane helix</keyword>
<feature type="transmembrane region" description="Helical" evidence="1">
    <location>
        <begin position="114"/>
        <end position="131"/>
    </location>
</feature>
<dbReference type="EMBL" id="CP016178">
    <property type="protein sequence ID" value="ANO34931.1"/>
    <property type="molecule type" value="Genomic_DNA"/>
</dbReference>
<evidence type="ECO:0000313" key="2">
    <source>
        <dbReference type="EMBL" id="ANO34931.1"/>
    </source>
</evidence>
<accession>A0AAN0XYD5</accession>
<keyword evidence="1" id="KW-0472">Membrane</keyword>
<dbReference type="KEGG" id="vbr:A6E01_17255"/>
<feature type="transmembrane region" description="Helical" evidence="1">
    <location>
        <begin position="195"/>
        <end position="223"/>
    </location>
</feature>
<feature type="transmembrane region" description="Helical" evidence="1">
    <location>
        <begin position="371"/>
        <end position="387"/>
    </location>
</feature>